<reference evidence="2 3" key="1">
    <citation type="journal article" date="2022" name="bioRxiv">
        <title>Genomics of Preaxostyla Flagellates Illuminates Evolutionary Transitions and the Path Towards Mitochondrial Loss.</title>
        <authorList>
            <person name="Novak L.V.F."/>
            <person name="Treitli S.C."/>
            <person name="Pyrih J."/>
            <person name="Halakuc P."/>
            <person name="Pipaliya S.V."/>
            <person name="Vacek V."/>
            <person name="Brzon O."/>
            <person name="Soukal P."/>
            <person name="Eme L."/>
            <person name="Dacks J.B."/>
            <person name="Karnkowska A."/>
            <person name="Elias M."/>
            <person name="Hampl V."/>
        </authorList>
    </citation>
    <scope>NUCLEOTIDE SEQUENCE [LARGE SCALE GENOMIC DNA]</scope>
    <source>
        <strain evidence="2">NAU3</strain>
        <tissue evidence="2">Gut</tissue>
    </source>
</reference>
<sequence length="150" mass="17230">MKDSVSEKDWTDTIDEHDQNEALFNIEVNLKDKDDRTGDIQSHDPVNKDIYEKDDEMEVENDISENEGKKVELKMDETAEVEDVDEGEIKTRSDPPSNQNDKTDPNGNGKEQEDDTKTEIVDSEDDNEENELVTSESTVVPKNCRFIRYS</sequence>
<evidence type="ECO:0000313" key="3">
    <source>
        <dbReference type="Proteomes" id="UP001281761"/>
    </source>
</evidence>
<feature type="compositionally biased region" description="Basic and acidic residues" evidence="1">
    <location>
        <begin position="30"/>
        <end position="51"/>
    </location>
</feature>
<proteinExistence type="predicted"/>
<feature type="compositionally biased region" description="Basic and acidic residues" evidence="1">
    <location>
        <begin position="66"/>
        <end position="77"/>
    </location>
</feature>
<organism evidence="2 3">
    <name type="scientific">Blattamonas nauphoetae</name>
    <dbReference type="NCBI Taxonomy" id="2049346"/>
    <lineage>
        <taxon>Eukaryota</taxon>
        <taxon>Metamonada</taxon>
        <taxon>Preaxostyla</taxon>
        <taxon>Oxymonadida</taxon>
        <taxon>Blattamonas</taxon>
    </lineage>
</organism>
<dbReference type="EMBL" id="JARBJD010000013">
    <property type="protein sequence ID" value="KAK2962050.1"/>
    <property type="molecule type" value="Genomic_DNA"/>
</dbReference>
<accession>A0ABQ9YE50</accession>
<feature type="compositionally biased region" description="Acidic residues" evidence="1">
    <location>
        <begin position="52"/>
        <end position="65"/>
    </location>
</feature>
<evidence type="ECO:0000313" key="2">
    <source>
        <dbReference type="EMBL" id="KAK2962050.1"/>
    </source>
</evidence>
<feature type="compositionally biased region" description="Acidic residues" evidence="1">
    <location>
        <begin position="121"/>
        <end position="131"/>
    </location>
</feature>
<protein>
    <submittedName>
        <fullName evidence="2">Uncharacterized protein</fullName>
    </submittedName>
</protein>
<evidence type="ECO:0000256" key="1">
    <source>
        <dbReference type="SAM" id="MobiDB-lite"/>
    </source>
</evidence>
<comment type="caution">
    <text evidence="2">The sequence shown here is derived from an EMBL/GenBank/DDBJ whole genome shotgun (WGS) entry which is preliminary data.</text>
</comment>
<keyword evidence="3" id="KW-1185">Reference proteome</keyword>
<dbReference type="Proteomes" id="UP001281761">
    <property type="component" value="Unassembled WGS sequence"/>
</dbReference>
<gene>
    <name evidence="2" type="ORF">BLNAU_3106</name>
</gene>
<feature type="region of interest" description="Disordered" evidence="1">
    <location>
        <begin position="30"/>
        <end position="137"/>
    </location>
</feature>
<name>A0ABQ9YE50_9EUKA</name>